<evidence type="ECO:0000256" key="1">
    <source>
        <dbReference type="ARBA" id="ARBA00000189"/>
    </source>
</evidence>
<keyword evidence="7 21" id="KW-0349">Heme</keyword>
<evidence type="ECO:0000256" key="18">
    <source>
        <dbReference type="PIRSR" id="PIRSR600823-3"/>
    </source>
</evidence>
<comment type="catalytic activity">
    <reaction evidence="1 21">
        <text>2 a phenolic donor + H2O2 = 2 a phenolic radical donor + 2 H2O</text>
        <dbReference type="Rhea" id="RHEA:56136"/>
        <dbReference type="ChEBI" id="CHEBI:15377"/>
        <dbReference type="ChEBI" id="CHEBI:16240"/>
        <dbReference type="ChEBI" id="CHEBI:139520"/>
        <dbReference type="ChEBI" id="CHEBI:139521"/>
        <dbReference type="EC" id="1.11.1.7"/>
    </reaction>
</comment>
<dbReference type="InterPro" id="IPR000823">
    <property type="entry name" value="Peroxidase_pln"/>
</dbReference>
<evidence type="ECO:0000256" key="15">
    <source>
        <dbReference type="ARBA" id="ARBA00023324"/>
    </source>
</evidence>
<feature type="disulfide bond" evidence="20">
    <location>
        <begin position="68"/>
        <end position="148"/>
    </location>
</feature>
<keyword evidence="8 18" id="KW-0479">Metal-binding</keyword>
<evidence type="ECO:0000256" key="13">
    <source>
        <dbReference type="ARBA" id="ARBA00023157"/>
    </source>
</evidence>
<dbReference type="EMBL" id="JAVXUO010002540">
    <property type="protein sequence ID" value="KAK2972027.1"/>
    <property type="molecule type" value="Genomic_DNA"/>
</dbReference>
<feature type="active site" description="Proton acceptor" evidence="16">
    <location>
        <position position="99"/>
    </location>
</feature>
<evidence type="ECO:0000256" key="11">
    <source>
        <dbReference type="ARBA" id="ARBA00023002"/>
    </source>
</evidence>
<keyword evidence="5 21" id="KW-0964">Secreted</keyword>
<feature type="chain" id="PRO_5041514830" description="Peroxidase" evidence="21">
    <location>
        <begin position="21"/>
        <end position="384"/>
    </location>
</feature>
<evidence type="ECO:0000259" key="22">
    <source>
        <dbReference type="PROSITE" id="PS50873"/>
    </source>
</evidence>
<feature type="binding site" evidence="18">
    <location>
        <position position="122"/>
    </location>
    <ligand>
        <name>Ca(2+)</name>
        <dbReference type="ChEBI" id="CHEBI:29108"/>
        <label>1</label>
    </ligand>
</feature>
<keyword evidence="24" id="KW-1185">Reference proteome</keyword>
<evidence type="ECO:0000256" key="2">
    <source>
        <dbReference type="ARBA" id="ARBA00002322"/>
    </source>
</evidence>
<dbReference type="AlphaFoldDB" id="A0AA88QP31"/>
<feature type="site" description="Transition state stabilizer" evidence="19">
    <location>
        <position position="95"/>
    </location>
</feature>
<accession>A0AA88QP31</accession>
<keyword evidence="9 21" id="KW-0732">Signal</keyword>
<dbReference type="InterPro" id="IPR033905">
    <property type="entry name" value="Secretory_peroxidase"/>
</dbReference>
<comment type="cofactor">
    <cofactor evidence="18 21">
        <name>Ca(2+)</name>
        <dbReference type="ChEBI" id="CHEBI:29108"/>
    </cofactor>
    <text evidence="18 21">Binds 2 calcium ions per subunit.</text>
</comment>
<keyword evidence="12 18" id="KW-0408">Iron</keyword>
<feature type="binding site" evidence="18">
    <location>
        <position position="105"/>
    </location>
    <ligand>
        <name>Ca(2+)</name>
        <dbReference type="ChEBI" id="CHEBI:29108"/>
        <label>1</label>
    </ligand>
</feature>
<comment type="subcellular location">
    <subcellularLocation>
        <location evidence="3 21">Secreted</location>
    </subcellularLocation>
</comment>
<evidence type="ECO:0000256" key="10">
    <source>
        <dbReference type="ARBA" id="ARBA00022837"/>
    </source>
</evidence>
<dbReference type="PRINTS" id="PR00461">
    <property type="entry name" value="PLPEROXIDASE"/>
</dbReference>
<dbReference type="GO" id="GO:0046872">
    <property type="term" value="F:metal ion binding"/>
    <property type="evidence" value="ECO:0007669"/>
    <property type="project" value="UniProtKB-UniRule"/>
</dbReference>
<evidence type="ECO:0000256" key="21">
    <source>
        <dbReference type="RuleBase" id="RU362060"/>
    </source>
</evidence>
<feature type="binding site" evidence="17">
    <location>
        <position position="196"/>
    </location>
    <ligand>
        <name>substrate</name>
    </ligand>
</feature>
<dbReference type="PROSITE" id="PS50873">
    <property type="entry name" value="PEROXIDASE_4"/>
    <property type="match status" value="1"/>
</dbReference>
<evidence type="ECO:0000256" key="17">
    <source>
        <dbReference type="PIRSR" id="PIRSR600823-2"/>
    </source>
</evidence>
<evidence type="ECO:0000313" key="23">
    <source>
        <dbReference type="EMBL" id="KAK2972027.1"/>
    </source>
</evidence>
<keyword evidence="6 21" id="KW-0575">Peroxidase</keyword>
<dbReference type="GO" id="GO:0140825">
    <property type="term" value="F:lactoperoxidase activity"/>
    <property type="evidence" value="ECO:0007669"/>
    <property type="project" value="UniProtKB-EC"/>
</dbReference>
<feature type="binding site" evidence="18">
    <location>
        <position position="109"/>
    </location>
    <ligand>
        <name>Ca(2+)</name>
        <dbReference type="ChEBI" id="CHEBI:29108"/>
        <label>1</label>
    </ligand>
</feature>
<keyword evidence="13 20" id="KW-1015">Disulfide bond</keyword>
<dbReference type="InterPro" id="IPR010255">
    <property type="entry name" value="Haem_peroxidase_sf"/>
</dbReference>
<feature type="disulfide bond" evidence="20">
    <location>
        <begin position="154"/>
        <end position="380"/>
    </location>
</feature>
<evidence type="ECO:0000256" key="4">
    <source>
        <dbReference type="ARBA" id="ARBA00012313"/>
    </source>
</evidence>
<comment type="cofactor">
    <cofactor evidence="18 21">
        <name>heme b</name>
        <dbReference type="ChEBI" id="CHEBI:60344"/>
    </cofactor>
    <text evidence="18 21">Binds 1 heme b (iron(II)-protoporphyrin IX) group per subunit.</text>
</comment>
<evidence type="ECO:0000256" key="8">
    <source>
        <dbReference type="ARBA" id="ARBA00022723"/>
    </source>
</evidence>
<keyword evidence="14" id="KW-0325">Glycoprotein</keyword>
<evidence type="ECO:0000256" key="20">
    <source>
        <dbReference type="PIRSR" id="PIRSR600823-5"/>
    </source>
</evidence>
<evidence type="ECO:0000256" key="5">
    <source>
        <dbReference type="ARBA" id="ARBA00022525"/>
    </source>
</evidence>
<feature type="binding site" evidence="18">
    <location>
        <position position="100"/>
    </location>
    <ligand>
        <name>Ca(2+)</name>
        <dbReference type="ChEBI" id="CHEBI:29108"/>
        <label>1</label>
    </ligand>
</feature>
<keyword evidence="10 18" id="KW-0106">Calcium</keyword>
<feature type="domain" description="Plant heme peroxidase family profile" evidence="22">
    <location>
        <begin position="58"/>
        <end position="384"/>
    </location>
</feature>
<name>A0AA88QP31_9ASTE</name>
<evidence type="ECO:0000256" key="12">
    <source>
        <dbReference type="ARBA" id="ARBA00023004"/>
    </source>
</evidence>
<feature type="binding site" evidence="18">
    <location>
        <position position="107"/>
    </location>
    <ligand>
        <name>Ca(2+)</name>
        <dbReference type="ChEBI" id="CHEBI:29108"/>
        <label>1</label>
    </ligand>
</feature>
<dbReference type="Gene3D" id="1.10.520.10">
    <property type="match status" value="1"/>
</dbReference>
<dbReference type="PRINTS" id="PR00458">
    <property type="entry name" value="PEROXIDASE"/>
</dbReference>
<dbReference type="GO" id="GO:0020037">
    <property type="term" value="F:heme binding"/>
    <property type="evidence" value="ECO:0007669"/>
    <property type="project" value="UniProtKB-UniRule"/>
</dbReference>
<feature type="binding site" evidence="18">
    <location>
        <position position="311"/>
    </location>
    <ligand>
        <name>Ca(2+)</name>
        <dbReference type="ChEBI" id="CHEBI:29108"/>
        <label>2</label>
    </ligand>
</feature>
<dbReference type="GO" id="GO:0005576">
    <property type="term" value="C:extracellular region"/>
    <property type="evidence" value="ECO:0007669"/>
    <property type="project" value="UniProtKB-SubCell"/>
</dbReference>
<proteinExistence type="inferred from homology"/>
<dbReference type="FunFam" id="1.10.520.10:FF:000006">
    <property type="entry name" value="Peroxidase"/>
    <property type="match status" value="1"/>
</dbReference>
<comment type="function">
    <text evidence="2">Removal of H(2)O(2), oxidation of toxic reductants, biosynthesis and degradation of lignin, suberization, auxin catabolism, response to environmental stresses such as wounding, pathogen attack and oxidative stress. These functions might be dependent on each isozyme/isoform in each plant tissue.</text>
</comment>
<evidence type="ECO:0000256" key="14">
    <source>
        <dbReference type="ARBA" id="ARBA00023180"/>
    </source>
</evidence>
<keyword evidence="15 21" id="KW-0376">Hydrogen peroxide</keyword>
<feature type="disulfide bond" evidence="20">
    <location>
        <begin position="233"/>
        <end position="265"/>
    </location>
</feature>
<feature type="disulfide bond" evidence="20">
    <location>
        <begin position="101"/>
        <end position="106"/>
    </location>
</feature>
<dbReference type="Proteomes" id="UP001187471">
    <property type="component" value="Unassembled WGS sequence"/>
</dbReference>
<dbReference type="GO" id="GO:0042744">
    <property type="term" value="P:hydrogen peroxide catabolic process"/>
    <property type="evidence" value="ECO:0007669"/>
    <property type="project" value="UniProtKB-KW"/>
</dbReference>
<reference evidence="23" key="1">
    <citation type="submission" date="2022-12" db="EMBL/GenBank/DDBJ databases">
        <title>Draft genome assemblies for two species of Escallonia (Escalloniales).</title>
        <authorList>
            <person name="Chanderbali A."/>
            <person name="Dervinis C."/>
            <person name="Anghel I."/>
            <person name="Soltis D."/>
            <person name="Soltis P."/>
            <person name="Zapata F."/>
        </authorList>
    </citation>
    <scope>NUCLEOTIDE SEQUENCE</scope>
    <source>
        <strain evidence="23">UCBG92.1500</strain>
        <tissue evidence="23">Leaf</tissue>
    </source>
</reference>
<organism evidence="23 24">
    <name type="scientific">Escallonia rubra</name>
    <dbReference type="NCBI Taxonomy" id="112253"/>
    <lineage>
        <taxon>Eukaryota</taxon>
        <taxon>Viridiplantae</taxon>
        <taxon>Streptophyta</taxon>
        <taxon>Embryophyta</taxon>
        <taxon>Tracheophyta</taxon>
        <taxon>Spermatophyta</taxon>
        <taxon>Magnoliopsida</taxon>
        <taxon>eudicotyledons</taxon>
        <taxon>Gunneridae</taxon>
        <taxon>Pentapetalae</taxon>
        <taxon>asterids</taxon>
        <taxon>campanulids</taxon>
        <taxon>Escalloniales</taxon>
        <taxon>Escalloniaceae</taxon>
        <taxon>Escallonia</taxon>
    </lineage>
</organism>
<evidence type="ECO:0000256" key="19">
    <source>
        <dbReference type="PIRSR" id="PIRSR600823-4"/>
    </source>
</evidence>
<evidence type="ECO:0000313" key="24">
    <source>
        <dbReference type="Proteomes" id="UP001187471"/>
    </source>
</evidence>
<dbReference type="Gene3D" id="1.10.420.10">
    <property type="entry name" value="Peroxidase, domain 2"/>
    <property type="match status" value="1"/>
</dbReference>
<sequence length="384" mass="42360">MSMRRLFVLGVLVSVIVTLASLNVSDDADDDVTESDMVYEFDEGLLVERGSIEEADGSVQYDFYRDTCPEAGAIVWRTMKQIVFDHKNSTAQLLRLLFHDCFIEGCDASVLLDDSSGNRSAERQAIPNKTLKGFNFIDAIKEELEKACPGVVSCADIVVLATRDGIALSGGPFFPVLTGRRDGFQSFFDKAMAEIPRPDGNISETLRLFALRGFSERETAALLGGHNIGHFSCEFIQPRLSNFMGTGQPDSTIASDFLEVMRRTCSERNISSADDGGDAPSPMRARSLREFTKSMTYQKLSTSISSGPGFDTHYYQSLLRGRGLLFSDQQLMAYNKTAEVVKEYASDDGKTFRLDFARAMIKLSAFGVLTGSRGEVRLTCSMLN</sequence>
<evidence type="ECO:0000256" key="3">
    <source>
        <dbReference type="ARBA" id="ARBA00004613"/>
    </source>
</evidence>
<dbReference type="EC" id="1.11.1.7" evidence="4 21"/>
<keyword evidence="11 21" id="KW-0560">Oxidoreductase</keyword>
<evidence type="ECO:0000256" key="6">
    <source>
        <dbReference type="ARBA" id="ARBA00022559"/>
    </source>
</evidence>
<dbReference type="SUPFAM" id="SSF48113">
    <property type="entry name" value="Heme-dependent peroxidases"/>
    <property type="match status" value="1"/>
</dbReference>
<comment type="caution">
    <text evidence="23">The sequence shown here is derived from an EMBL/GenBank/DDBJ whole genome shotgun (WGS) entry which is preliminary data.</text>
</comment>
<dbReference type="PANTHER" id="PTHR31235">
    <property type="entry name" value="PEROXIDASE 25-RELATED"/>
    <property type="match status" value="1"/>
</dbReference>
<dbReference type="GO" id="GO:0006979">
    <property type="term" value="P:response to oxidative stress"/>
    <property type="evidence" value="ECO:0007669"/>
    <property type="project" value="UniProtKB-UniRule"/>
</dbReference>
<evidence type="ECO:0000256" key="9">
    <source>
        <dbReference type="ARBA" id="ARBA00022729"/>
    </source>
</evidence>
<dbReference type="Pfam" id="PF00141">
    <property type="entry name" value="peroxidase"/>
    <property type="match status" value="1"/>
</dbReference>
<evidence type="ECO:0000256" key="7">
    <source>
        <dbReference type="ARBA" id="ARBA00022617"/>
    </source>
</evidence>
<feature type="signal peptide" evidence="21">
    <location>
        <begin position="1"/>
        <end position="20"/>
    </location>
</feature>
<dbReference type="InterPro" id="IPR002016">
    <property type="entry name" value="Haem_peroxidase"/>
</dbReference>
<dbReference type="InterPro" id="IPR019794">
    <property type="entry name" value="Peroxidases_AS"/>
</dbReference>
<gene>
    <name evidence="23" type="ORF">RJ640_005047</name>
</gene>
<protein>
    <recommendedName>
        <fullName evidence="4 21">Peroxidase</fullName>
        <ecNumber evidence="4 21">1.11.1.7</ecNumber>
    </recommendedName>
</protein>
<feature type="binding site" description="axial binding residue" evidence="18">
    <location>
        <position position="226"/>
    </location>
    <ligand>
        <name>heme b</name>
        <dbReference type="ChEBI" id="CHEBI:60344"/>
    </ligand>
    <ligandPart>
        <name>Fe</name>
        <dbReference type="ChEBI" id="CHEBI:18248"/>
    </ligandPart>
</feature>
<dbReference type="PROSITE" id="PS00436">
    <property type="entry name" value="PEROXIDASE_2"/>
    <property type="match status" value="1"/>
</dbReference>
<comment type="similarity">
    <text evidence="21">Belongs to the peroxidase family. Classical plant (class III) peroxidase subfamily.</text>
</comment>
<dbReference type="CDD" id="cd00693">
    <property type="entry name" value="secretory_peroxidase"/>
    <property type="match status" value="1"/>
</dbReference>
<evidence type="ECO:0000256" key="16">
    <source>
        <dbReference type="PIRSR" id="PIRSR600823-1"/>
    </source>
</evidence>